<evidence type="ECO:0000313" key="3">
    <source>
        <dbReference type="Proteomes" id="UP001370348"/>
    </source>
</evidence>
<name>A0ABZ2M0M0_9BACT</name>
<reference evidence="2 3" key="1">
    <citation type="submission" date="2021-12" db="EMBL/GenBank/DDBJ databases">
        <title>Discovery of the Pendulisporaceae a myxobacterial family with distinct sporulation behavior and unique specialized metabolism.</title>
        <authorList>
            <person name="Garcia R."/>
            <person name="Popoff A."/>
            <person name="Bader C.D."/>
            <person name="Loehr J."/>
            <person name="Walesch S."/>
            <person name="Walt C."/>
            <person name="Boldt J."/>
            <person name="Bunk B."/>
            <person name="Haeckl F.J.F.P.J."/>
            <person name="Gunesch A.P."/>
            <person name="Birkelbach J."/>
            <person name="Nuebel U."/>
            <person name="Pietschmann T."/>
            <person name="Bach T."/>
            <person name="Mueller R."/>
        </authorList>
    </citation>
    <scope>NUCLEOTIDE SEQUENCE [LARGE SCALE GENOMIC DNA]</scope>
    <source>
        <strain evidence="2 3">MSr11954</strain>
    </source>
</reference>
<dbReference type="InterPro" id="IPR035093">
    <property type="entry name" value="RelE/ParE_toxin_dom_sf"/>
</dbReference>
<dbReference type="InterPro" id="IPR007712">
    <property type="entry name" value="RelE/ParE_toxin"/>
</dbReference>
<organism evidence="2 3">
    <name type="scientific">Pendulispora albinea</name>
    <dbReference type="NCBI Taxonomy" id="2741071"/>
    <lineage>
        <taxon>Bacteria</taxon>
        <taxon>Pseudomonadati</taxon>
        <taxon>Myxococcota</taxon>
        <taxon>Myxococcia</taxon>
        <taxon>Myxococcales</taxon>
        <taxon>Sorangiineae</taxon>
        <taxon>Pendulisporaceae</taxon>
        <taxon>Pendulispora</taxon>
    </lineage>
</organism>
<evidence type="ECO:0000256" key="1">
    <source>
        <dbReference type="ARBA" id="ARBA00022649"/>
    </source>
</evidence>
<keyword evidence="1" id="KW-1277">Toxin-antitoxin system</keyword>
<protein>
    <submittedName>
        <fullName evidence="2">Type II toxin-antitoxin system RelE/ParE family toxin</fullName>
    </submittedName>
</protein>
<dbReference type="Gene3D" id="3.30.2310.20">
    <property type="entry name" value="RelE-like"/>
    <property type="match status" value="1"/>
</dbReference>
<gene>
    <name evidence="2" type="ORF">LZC94_05580</name>
</gene>
<sequence>MKGPLGVRIEKRASREAERIDRWWRENRPAAPTMFVDELKGALGVIVSAPTIAPRAVGARREGVRRFVLQRTRYALYYVVVDDVLSVLAIWHCSRGSEPTL</sequence>
<proteinExistence type="predicted"/>
<keyword evidence="3" id="KW-1185">Reference proteome</keyword>
<dbReference type="RefSeq" id="WP_394826376.1">
    <property type="nucleotide sequence ID" value="NZ_CP089984.1"/>
</dbReference>
<dbReference type="Proteomes" id="UP001370348">
    <property type="component" value="Chromosome"/>
</dbReference>
<evidence type="ECO:0000313" key="2">
    <source>
        <dbReference type="EMBL" id="WXB16746.1"/>
    </source>
</evidence>
<dbReference type="Pfam" id="PF05016">
    <property type="entry name" value="ParE_toxin"/>
    <property type="match status" value="1"/>
</dbReference>
<dbReference type="EMBL" id="CP089984">
    <property type="protein sequence ID" value="WXB16746.1"/>
    <property type="molecule type" value="Genomic_DNA"/>
</dbReference>
<accession>A0ABZ2M0M0</accession>